<feature type="domain" description="Xylose isomerase-like TIM barrel" evidence="2">
    <location>
        <begin position="29"/>
        <end position="277"/>
    </location>
</feature>
<name>A0A2S7ITS8_9BACT</name>
<dbReference type="OrthoDB" id="9801426at2"/>
<dbReference type="InterPro" id="IPR050417">
    <property type="entry name" value="Sugar_Epim/Isomerase"/>
</dbReference>
<evidence type="ECO:0000313" key="3">
    <source>
        <dbReference type="EMBL" id="PQA61092.1"/>
    </source>
</evidence>
<dbReference type="InterPro" id="IPR013022">
    <property type="entry name" value="Xyl_isomerase-like_TIM-brl"/>
</dbReference>
<dbReference type="PANTHER" id="PTHR43489:SF7">
    <property type="entry name" value="3-DEHYDRO-D-GULOSIDE 4-EPIMERASE-RELATED"/>
    <property type="match status" value="1"/>
</dbReference>
<dbReference type="Proteomes" id="UP000239590">
    <property type="component" value="Unassembled WGS sequence"/>
</dbReference>
<reference evidence="4" key="1">
    <citation type="submission" date="2018-02" db="EMBL/GenBank/DDBJ databases">
        <title>Genome sequencing of Solimonas sp. HR-BB.</title>
        <authorList>
            <person name="Lee Y."/>
            <person name="Jeon C.O."/>
        </authorList>
    </citation>
    <scope>NUCLEOTIDE SEQUENCE [LARGE SCALE GENOMIC DNA]</scope>
    <source>
        <strain evidence="4">HR-U</strain>
    </source>
</reference>
<dbReference type="GO" id="GO:0016853">
    <property type="term" value="F:isomerase activity"/>
    <property type="evidence" value="ECO:0007669"/>
    <property type="project" value="UniProtKB-KW"/>
</dbReference>
<gene>
    <name evidence="3" type="ORF">C5O19_12355</name>
</gene>
<organism evidence="3 4">
    <name type="scientific">Siphonobacter curvatus</name>
    <dbReference type="NCBI Taxonomy" id="2094562"/>
    <lineage>
        <taxon>Bacteria</taxon>
        <taxon>Pseudomonadati</taxon>
        <taxon>Bacteroidota</taxon>
        <taxon>Cytophagia</taxon>
        <taxon>Cytophagales</taxon>
        <taxon>Cytophagaceae</taxon>
        <taxon>Siphonobacter</taxon>
    </lineage>
</organism>
<dbReference type="SUPFAM" id="SSF51658">
    <property type="entry name" value="Xylose isomerase-like"/>
    <property type="match status" value="1"/>
</dbReference>
<evidence type="ECO:0000313" key="4">
    <source>
        <dbReference type="Proteomes" id="UP000239590"/>
    </source>
</evidence>
<dbReference type="Pfam" id="PF01261">
    <property type="entry name" value="AP_endonuc_2"/>
    <property type="match status" value="1"/>
</dbReference>
<proteinExistence type="predicted"/>
<dbReference type="PANTHER" id="PTHR43489">
    <property type="entry name" value="ISOMERASE"/>
    <property type="match status" value="1"/>
</dbReference>
<evidence type="ECO:0000259" key="2">
    <source>
        <dbReference type="Pfam" id="PF01261"/>
    </source>
</evidence>
<dbReference type="EMBL" id="PTRA01000001">
    <property type="protein sequence ID" value="PQA61092.1"/>
    <property type="molecule type" value="Genomic_DNA"/>
</dbReference>
<dbReference type="InterPro" id="IPR036237">
    <property type="entry name" value="Xyl_isomerase-like_sf"/>
</dbReference>
<keyword evidence="4" id="KW-1185">Reference proteome</keyword>
<sequence>MIQSQLGASLLSWVHPVWTAESGKYAITQTANAGFDLLEILLPTSMEFDAPTVKVQLRQAGIGVVCGLNLSKPYHIPFHPKEATQLIKTALEKTAGVGATQLVGVLHAAIGVFTGQPRTEAEEQTVCEVWADVADYAAQLGITVAIEPINRYESYVCTSAEEVLTMLAKVNHPNLALHLDTFHMNIEERNFYEPVLQAGSQLRHVHMTESDRGMLGEGNVHWDDLFRALSEINYSGPLVLENFSSQVEGMASATSLWRPSRYGAAELAKGSLEFMRKMVEKYNG</sequence>
<comment type="caution">
    <text evidence="3">The sequence shown here is derived from an EMBL/GenBank/DDBJ whole genome shotgun (WGS) entry which is preliminary data.</text>
</comment>
<dbReference type="RefSeq" id="WP_104714079.1">
    <property type="nucleotide sequence ID" value="NZ_PTRA01000001.1"/>
</dbReference>
<dbReference type="Gene3D" id="3.20.20.150">
    <property type="entry name" value="Divalent-metal-dependent TIM barrel enzymes"/>
    <property type="match status" value="1"/>
</dbReference>
<dbReference type="AlphaFoldDB" id="A0A2S7ITS8"/>
<protein>
    <submittedName>
        <fullName evidence="3">Sugar phosphate isomerase/epimerase</fullName>
    </submittedName>
</protein>
<accession>A0A2S7ITS8</accession>
<keyword evidence="1 3" id="KW-0413">Isomerase</keyword>
<evidence type="ECO:0000256" key="1">
    <source>
        <dbReference type="ARBA" id="ARBA00023235"/>
    </source>
</evidence>